<reference evidence="2" key="1">
    <citation type="journal article" date="2020" name="mSystems">
        <title>Genome- and Community-Level Interaction Insights into Carbon Utilization and Element Cycling Functions of Hydrothermarchaeota in Hydrothermal Sediment.</title>
        <authorList>
            <person name="Zhou Z."/>
            <person name="Liu Y."/>
            <person name="Xu W."/>
            <person name="Pan J."/>
            <person name="Luo Z.H."/>
            <person name="Li M."/>
        </authorList>
    </citation>
    <scope>NUCLEOTIDE SEQUENCE [LARGE SCALE GENOMIC DNA]</scope>
    <source>
        <strain evidence="2">SpSt-747</strain>
    </source>
</reference>
<accession>A0A7V4DEU3</accession>
<name>A0A7V4DEU3_9BACT</name>
<evidence type="ECO:0000313" key="2">
    <source>
        <dbReference type="EMBL" id="HGI30990.1"/>
    </source>
</evidence>
<evidence type="ECO:0000256" key="1">
    <source>
        <dbReference type="SAM" id="Phobius"/>
    </source>
</evidence>
<comment type="caution">
    <text evidence="2">The sequence shown here is derived from an EMBL/GenBank/DDBJ whole genome shotgun (WGS) entry which is preliminary data.</text>
</comment>
<feature type="transmembrane region" description="Helical" evidence="1">
    <location>
        <begin position="102"/>
        <end position="129"/>
    </location>
</feature>
<protein>
    <submittedName>
        <fullName evidence="2">Uncharacterized protein</fullName>
    </submittedName>
</protein>
<sequence>MRRPWAGFIALSGTTTAILLALQRFAQDTFALQNSPELRFFSLRIPTLLALPDPARGIITTTPCLTTLFAFLFRDFFPVVAGGLTVSGGLCALRGRKFIASVLLFFSLPFLALVLSSPAFTMGALFLAFGFSGLQRAEDDHTARFLGSLAFGLSALCHPVGFWLLPIFALCTVLSVEASWLRRGTHVILALSPFLLFGGMSLFFGWVYGGYPLLPFLDPALSLGAFLALEKPSFALQPSEVLLAAPFLGVLLSGGLSQAVFALGMLGVAFLRPYLFPPSGVPVLFGLALLLSKKDRPGEWLVFLAFFLLGLGLFLARFPSG</sequence>
<feature type="transmembrane region" description="Helical" evidence="1">
    <location>
        <begin position="300"/>
        <end position="318"/>
    </location>
</feature>
<proteinExistence type="predicted"/>
<feature type="transmembrane region" description="Helical" evidence="1">
    <location>
        <begin position="76"/>
        <end position="95"/>
    </location>
</feature>
<gene>
    <name evidence="2" type="ORF">ENV30_06765</name>
</gene>
<keyword evidence="1" id="KW-0812">Transmembrane</keyword>
<feature type="transmembrane region" description="Helical" evidence="1">
    <location>
        <begin position="241"/>
        <end position="268"/>
    </location>
</feature>
<feature type="transmembrane region" description="Helical" evidence="1">
    <location>
        <begin position="274"/>
        <end position="291"/>
    </location>
</feature>
<organism evidence="2">
    <name type="scientific">Candidatus Caldatribacterium californiense</name>
    <dbReference type="NCBI Taxonomy" id="1454726"/>
    <lineage>
        <taxon>Bacteria</taxon>
        <taxon>Pseudomonadati</taxon>
        <taxon>Atribacterota</taxon>
        <taxon>Atribacteria</taxon>
        <taxon>Atribacterales</taxon>
        <taxon>Candidatus Caldatribacteriaceae</taxon>
        <taxon>Candidatus Caldatribacterium</taxon>
    </lineage>
</organism>
<feature type="transmembrane region" description="Helical" evidence="1">
    <location>
        <begin position="187"/>
        <end position="207"/>
    </location>
</feature>
<keyword evidence="1" id="KW-1133">Transmembrane helix</keyword>
<feature type="transmembrane region" description="Helical" evidence="1">
    <location>
        <begin position="149"/>
        <end position="175"/>
    </location>
</feature>
<dbReference type="EMBL" id="DTFV01000099">
    <property type="protein sequence ID" value="HGI30990.1"/>
    <property type="molecule type" value="Genomic_DNA"/>
</dbReference>
<dbReference type="AlphaFoldDB" id="A0A7V4DEU3"/>
<keyword evidence="1" id="KW-0472">Membrane</keyword>